<sequence length="92" mass="10673">MYYIEDIENGITPSHAQDYVDVIDKETDILNVTIIENSECTFDCAYKQYIAPSESYFMRDGKLRRRLADRVCLNGEIVKNKVNLLLSQLFTT</sequence>
<protein>
    <submittedName>
        <fullName evidence="2">Conserved domain protein</fullName>
    </submittedName>
</protein>
<reference evidence="2" key="2">
    <citation type="submission" date="2015-08" db="UniProtKB">
        <authorList>
            <consortium name="WormBaseParasite"/>
        </authorList>
    </citation>
    <scope>IDENTIFICATION</scope>
</reference>
<dbReference type="AlphaFoldDB" id="A0A0K0FXD8"/>
<evidence type="ECO:0000313" key="2">
    <source>
        <dbReference type="WBParaSite" id="SVE_1711400.1"/>
    </source>
</evidence>
<name>A0A0K0FXD8_STRVS</name>
<organism evidence="1 2">
    <name type="scientific">Strongyloides venezuelensis</name>
    <name type="common">Threadworm</name>
    <dbReference type="NCBI Taxonomy" id="75913"/>
    <lineage>
        <taxon>Eukaryota</taxon>
        <taxon>Metazoa</taxon>
        <taxon>Ecdysozoa</taxon>
        <taxon>Nematoda</taxon>
        <taxon>Chromadorea</taxon>
        <taxon>Rhabditida</taxon>
        <taxon>Tylenchina</taxon>
        <taxon>Panagrolaimomorpha</taxon>
        <taxon>Strongyloidoidea</taxon>
        <taxon>Strongyloididae</taxon>
        <taxon>Strongyloides</taxon>
    </lineage>
</organism>
<evidence type="ECO:0000313" key="1">
    <source>
        <dbReference type="Proteomes" id="UP000035680"/>
    </source>
</evidence>
<accession>A0A0K0FXD8</accession>
<reference evidence="1" key="1">
    <citation type="submission" date="2014-07" db="EMBL/GenBank/DDBJ databases">
        <authorList>
            <person name="Martin A.A"/>
            <person name="De Silva N."/>
        </authorList>
    </citation>
    <scope>NUCLEOTIDE SEQUENCE</scope>
</reference>
<proteinExistence type="predicted"/>
<keyword evidence="1" id="KW-1185">Reference proteome</keyword>
<dbReference type="WBParaSite" id="SVE_1711400.1">
    <property type="protein sequence ID" value="SVE_1711400.1"/>
    <property type="gene ID" value="SVE_1711400"/>
</dbReference>
<dbReference type="Proteomes" id="UP000035680">
    <property type="component" value="Unassembled WGS sequence"/>
</dbReference>